<comment type="caution">
    <text evidence="1">The sequence shown here is derived from an EMBL/GenBank/DDBJ whole genome shotgun (WGS) entry which is preliminary data.</text>
</comment>
<protein>
    <submittedName>
        <fullName evidence="1">Uncharacterized protein</fullName>
    </submittedName>
</protein>
<accession>A0A8X6NT84</accession>
<dbReference type="Proteomes" id="UP000887013">
    <property type="component" value="Unassembled WGS sequence"/>
</dbReference>
<dbReference type="AlphaFoldDB" id="A0A8X6NT84"/>
<name>A0A8X6NT84_NEPPI</name>
<proteinExistence type="predicted"/>
<keyword evidence="2" id="KW-1185">Reference proteome</keyword>
<sequence length="133" mass="14983">MLHLRRRGYVLGDGALGPVSRGRGRVGIVGEHRWDWRAGPGSCCLCGRSETSRPHSTKVVVWVTRKEDWKEGRLEHSGVAKPLLKSLEEPSNMQLLPSHPYQSHYFQKRFFSGFTKLLNIVSSLTNEGVVISK</sequence>
<evidence type="ECO:0000313" key="2">
    <source>
        <dbReference type="Proteomes" id="UP000887013"/>
    </source>
</evidence>
<dbReference type="EMBL" id="BMAW01107580">
    <property type="protein sequence ID" value="GFT30012.1"/>
    <property type="molecule type" value="Genomic_DNA"/>
</dbReference>
<evidence type="ECO:0000313" key="1">
    <source>
        <dbReference type="EMBL" id="GFT30012.1"/>
    </source>
</evidence>
<organism evidence="1 2">
    <name type="scientific">Nephila pilipes</name>
    <name type="common">Giant wood spider</name>
    <name type="synonym">Nephila maculata</name>
    <dbReference type="NCBI Taxonomy" id="299642"/>
    <lineage>
        <taxon>Eukaryota</taxon>
        <taxon>Metazoa</taxon>
        <taxon>Ecdysozoa</taxon>
        <taxon>Arthropoda</taxon>
        <taxon>Chelicerata</taxon>
        <taxon>Arachnida</taxon>
        <taxon>Araneae</taxon>
        <taxon>Araneomorphae</taxon>
        <taxon>Entelegynae</taxon>
        <taxon>Araneoidea</taxon>
        <taxon>Nephilidae</taxon>
        <taxon>Nephila</taxon>
    </lineage>
</organism>
<gene>
    <name evidence="1" type="ORF">NPIL_223111</name>
</gene>
<reference evidence="1" key="1">
    <citation type="submission" date="2020-08" db="EMBL/GenBank/DDBJ databases">
        <title>Multicomponent nature underlies the extraordinary mechanical properties of spider dragline silk.</title>
        <authorList>
            <person name="Kono N."/>
            <person name="Nakamura H."/>
            <person name="Mori M."/>
            <person name="Yoshida Y."/>
            <person name="Ohtoshi R."/>
            <person name="Malay A.D."/>
            <person name="Moran D.A.P."/>
            <person name="Tomita M."/>
            <person name="Numata K."/>
            <person name="Arakawa K."/>
        </authorList>
    </citation>
    <scope>NUCLEOTIDE SEQUENCE</scope>
</reference>